<accession>L7JXD7</accession>
<evidence type="ECO:0000313" key="2">
    <source>
        <dbReference type="Proteomes" id="UP000011185"/>
    </source>
</evidence>
<dbReference type="Proteomes" id="UP000011185">
    <property type="component" value="Unassembled WGS sequence"/>
</dbReference>
<dbReference type="InParanoid" id="L7JXD7"/>
<keyword evidence="2" id="KW-1185">Reference proteome</keyword>
<dbReference type="AlphaFoldDB" id="L7JXD7"/>
<proteinExistence type="predicted"/>
<dbReference type="EMBL" id="JH993893">
    <property type="protein sequence ID" value="ELQ75980.1"/>
    <property type="molecule type" value="Genomic_DNA"/>
</dbReference>
<name>L7JXD7_TRAHO</name>
<organism evidence="1 2">
    <name type="scientific">Trachipleistophora hominis</name>
    <name type="common">Microsporidian parasite</name>
    <dbReference type="NCBI Taxonomy" id="72359"/>
    <lineage>
        <taxon>Eukaryota</taxon>
        <taxon>Fungi</taxon>
        <taxon>Fungi incertae sedis</taxon>
        <taxon>Microsporidia</taxon>
        <taxon>Pleistophoridae</taxon>
        <taxon>Trachipleistophora</taxon>
    </lineage>
</organism>
<dbReference type="HOGENOM" id="CLU_2639855_0_0_1"/>
<reference evidence="1 2" key="1">
    <citation type="journal article" date="2012" name="PLoS Pathog.">
        <title>The genome of the obligate intracellular parasite Trachipleistophora hominis: new insights into microsporidian genome dynamics and reductive evolution.</title>
        <authorList>
            <person name="Heinz E."/>
            <person name="Williams T.A."/>
            <person name="Nakjang S."/>
            <person name="Noel C.J."/>
            <person name="Swan D.C."/>
            <person name="Goldberg A.V."/>
            <person name="Harris S.R."/>
            <person name="Weinmaier T."/>
            <person name="Markert S."/>
            <person name="Becher D."/>
            <person name="Bernhardt J."/>
            <person name="Dagan T."/>
            <person name="Hacker C."/>
            <person name="Lucocq J.M."/>
            <person name="Schweder T."/>
            <person name="Rattei T."/>
            <person name="Hall N."/>
            <person name="Hirt R.P."/>
            <person name="Embley T.M."/>
        </authorList>
    </citation>
    <scope>NUCLEOTIDE SEQUENCE [LARGE SCALE GENOMIC DNA]</scope>
</reference>
<evidence type="ECO:0000313" key="1">
    <source>
        <dbReference type="EMBL" id="ELQ75980.1"/>
    </source>
</evidence>
<protein>
    <submittedName>
        <fullName evidence="1">Putative LRR containing protein</fullName>
    </submittedName>
</protein>
<gene>
    <name evidence="1" type="ORF">THOM_1055</name>
</gene>
<sequence>MLVSEVNEYETRLLVYIDLRNINFLFGPRYLIIHSRFLMNNHEYLNKLYSNDLKNKNKLIVDVDFCIASKYKRNIIC</sequence>
<dbReference type="VEuPathDB" id="MicrosporidiaDB:THOM_1055"/>